<dbReference type="PANTHER" id="PTHR33702:SF16">
    <property type="match status" value="1"/>
</dbReference>
<dbReference type="EMBL" id="JAAIUW010000010">
    <property type="protein sequence ID" value="KAF7811297.1"/>
    <property type="molecule type" value="Genomic_DNA"/>
</dbReference>
<reference evidence="1" key="1">
    <citation type="submission" date="2020-09" db="EMBL/GenBank/DDBJ databases">
        <title>Genome-Enabled Discovery of Anthraquinone Biosynthesis in Senna tora.</title>
        <authorList>
            <person name="Kang S.-H."/>
            <person name="Pandey R.P."/>
            <person name="Lee C.-M."/>
            <person name="Sim J.-S."/>
            <person name="Jeong J.-T."/>
            <person name="Choi B.-S."/>
            <person name="Jung M."/>
            <person name="Ginzburg D."/>
            <person name="Zhao K."/>
            <person name="Won S.Y."/>
            <person name="Oh T.-J."/>
            <person name="Yu Y."/>
            <person name="Kim N.-H."/>
            <person name="Lee O.R."/>
            <person name="Lee T.-H."/>
            <person name="Bashyal P."/>
            <person name="Kim T.-S."/>
            <person name="Lee W.-H."/>
            <person name="Kawkins C."/>
            <person name="Kim C.-K."/>
            <person name="Kim J.S."/>
            <person name="Ahn B.O."/>
            <person name="Rhee S.Y."/>
            <person name="Sohng J.K."/>
        </authorList>
    </citation>
    <scope>NUCLEOTIDE SEQUENCE</scope>
    <source>
        <tissue evidence="1">Leaf</tissue>
    </source>
</reference>
<dbReference type="AlphaFoldDB" id="A0A834W6N1"/>
<protein>
    <submittedName>
        <fullName evidence="1">Uncharacterized protein</fullName>
    </submittedName>
</protein>
<sequence>MENQTLLSEDAEYSGGDVYAPRRRQGPRRYWRLRGGGKRLTKAIRAGGGSRRYWRMKAIPRLSLVVKTPLKVLRKLKNAYIEFMLRLAGKVGALNDDNIFGSKRIPKARKVKNKGRFSPDDFERRLIYEISKDRASRKIVIYDPPHEHNNSIRELQPPS</sequence>
<organism evidence="1 2">
    <name type="scientific">Senna tora</name>
    <dbReference type="NCBI Taxonomy" id="362788"/>
    <lineage>
        <taxon>Eukaryota</taxon>
        <taxon>Viridiplantae</taxon>
        <taxon>Streptophyta</taxon>
        <taxon>Embryophyta</taxon>
        <taxon>Tracheophyta</taxon>
        <taxon>Spermatophyta</taxon>
        <taxon>Magnoliopsida</taxon>
        <taxon>eudicotyledons</taxon>
        <taxon>Gunneridae</taxon>
        <taxon>Pentapetalae</taxon>
        <taxon>rosids</taxon>
        <taxon>fabids</taxon>
        <taxon>Fabales</taxon>
        <taxon>Fabaceae</taxon>
        <taxon>Caesalpinioideae</taxon>
        <taxon>Cassia clade</taxon>
        <taxon>Senna</taxon>
    </lineage>
</organism>
<comment type="caution">
    <text evidence="1">The sequence shown here is derived from an EMBL/GenBank/DDBJ whole genome shotgun (WGS) entry which is preliminary data.</text>
</comment>
<evidence type="ECO:0000313" key="1">
    <source>
        <dbReference type="EMBL" id="KAF7811297.1"/>
    </source>
</evidence>
<gene>
    <name evidence="1" type="ORF">G2W53_032273</name>
</gene>
<dbReference type="PANTHER" id="PTHR33702">
    <property type="entry name" value="BNAA09G40010D PROTEIN"/>
    <property type="match status" value="1"/>
</dbReference>
<dbReference type="OrthoDB" id="764584at2759"/>
<keyword evidence="2" id="KW-1185">Reference proteome</keyword>
<proteinExistence type="predicted"/>
<accession>A0A834W6N1</accession>
<name>A0A834W6N1_9FABA</name>
<dbReference type="Proteomes" id="UP000634136">
    <property type="component" value="Unassembled WGS sequence"/>
</dbReference>
<evidence type="ECO:0000313" key="2">
    <source>
        <dbReference type="Proteomes" id="UP000634136"/>
    </source>
</evidence>